<gene>
    <name evidence="2" type="ORF">CLV89_11175</name>
    <name evidence="3" type="ORF">R1T40_00295</name>
</gene>
<keyword evidence="1" id="KW-0472">Membrane</keyword>
<dbReference type="OrthoDB" id="7872565at2"/>
<proteinExistence type="predicted"/>
<evidence type="ECO:0000313" key="2">
    <source>
        <dbReference type="EMBL" id="PRZ46184.1"/>
    </source>
</evidence>
<keyword evidence="5" id="KW-1185">Reference proteome</keyword>
<dbReference type="Proteomes" id="UP001302666">
    <property type="component" value="Plasmid unnamed5"/>
</dbReference>
<reference evidence="2 4" key="1">
    <citation type="submission" date="2018-03" db="EMBL/GenBank/DDBJ databases">
        <title>Genomic Encyclopedia of Archaeal and Bacterial Type Strains, Phase II (KMG-II): from individual species to whole genera.</title>
        <authorList>
            <person name="Goeker M."/>
        </authorList>
    </citation>
    <scope>NUCLEOTIDE SEQUENCE [LARGE SCALE GENOMIC DNA]</scope>
    <source>
        <strain evidence="2 4">DSM 25328</strain>
    </source>
</reference>
<organism evidence="2 4">
    <name type="scientific">Tritonibacter scottomollicae</name>
    <name type="common">Epibacterium scottomollicae</name>
    <dbReference type="NCBI Taxonomy" id="483013"/>
    <lineage>
        <taxon>Bacteria</taxon>
        <taxon>Pseudomonadati</taxon>
        <taxon>Pseudomonadota</taxon>
        <taxon>Alphaproteobacteria</taxon>
        <taxon>Rhodobacterales</taxon>
        <taxon>Paracoccaceae</taxon>
        <taxon>Tritonibacter</taxon>
    </lineage>
</organism>
<name>A0A2T1AC81_TRISK</name>
<geneLocation type="plasmid" evidence="3 5">
    <name>unnamed5</name>
</geneLocation>
<reference evidence="3 5" key="2">
    <citation type="submission" date="2023-10" db="EMBL/GenBank/DDBJ databases">
        <title>Eight complete genome sequences of bacteria isolated from laboratory stock of Giant Kelp gametophytes.</title>
        <authorList>
            <person name="Tolentino B."/>
            <person name="Nuzhdin S."/>
        </authorList>
    </citation>
    <scope>NUCLEOTIDE SEQUENCE [LARGE SCALE GENOMIC DNA]</scope>
    <source>
        <strain evidence="3 5">LC.270.F.C4</strain>
        <plasmid evidence="3 5">unnamed5</plasmid>
    </source>
</reference>
<dbReference type="EMBL" id="PVUF01000011">
    <property type="protein sequence ID" value="PRZ46184.1"/>
    <property type="molecule type" value="Genomic_DNA"/>
</dbReference>
<keyword evidence="1" id="KW-1133">Transmembrane helix</keyword>
<accession>A0A2T1AC81</accession>
<protein>
    <submittedName>
        <fullName evidence="2">Uncharacterized protein</fullName>
    </submittedName>
</protein>
<keyword evidence="3" id="KW-0614">Plasmid</keyword>
<dbReference type="RefSeq" id="WP_106164673.1">
    <property type="nucleotide sequence ID" value="NZ_CP136702.1"/>
</dbReference>
<dbReference type="AlphaFoldDB" id="A0A2T1AC81"/>
<dbReference type="EMBL" id="CP136702">
    <property type="protein sequence ID" value="WOI31314.1"/>
    <property type="molecule type" value="Genomic_DNA"/>
</dbReference>
<evidence type="ECO:0000313" key="5">
    <source>
        <dbReference type="Proteomes" id="UP001302666"/>
    </source>
</evidence>
<feature type="transmembrane region" description="Helical" evidence="1">
    <location>
        <begin position="6"/>
        <end position="25"/>
    </location>
</feature>
<evidence type="ECO:0000256" key="1">
    <source>
        <dbReference type="SAM" id="Phobius"/>
    </source>
</evidence>
<keyword evidence="1" id="KW-0812">Transmembrane</keyword>
<evidence type="ECO:0000313" key="3">
    <source>
        <dbReference type="EMBL" id="WOI31314.1"/>
    </source>
</evidence>
<feature type="transmembrane region" description="Helical" evidence="1">
    <location>
        <begin position="37"/>
        <end position="57"/>
    </location>
</feature>
<evidence type="ECO:0000313" key="4">
    <source>
        <dbReference type="Proteomes" id="UP000237718"/>
    </source>
</evidence>
<sequence length="60" mass="6541">MSDLTLTPAGATVLFVIACLAGYRYRTVWKMEGPRSHLWLFGLVAAGCLLVLGFVPLRTS</sequence>
<dbReference type="Proteomes" id="UP000237718">
    <property type="component" value="Unassembled WGS sequence"/>
</dbReference>